<dbReference type="Gene3D" id="3.40.630.30">
    <property type="match status" value="1"/>
</dbReference>
<dbReference type="OrthoDB" id="9132139at2"/>
<dbReference type="AlphaFoldDB" id="A0A1N7DDA1"/>
<proteinExistence type="predicted"/>
<dbReference type="InterPro" id="IPR016181">
    <property type="entry name" value="Acyl_CoA_acyltransferase"/>
</dbReference>
<evidence type="ECO:0000313" key="3">
    <source>
        <dbReference type="Proteomes" id="UP000186004"/>
    </source>
</evidence>
<evidence type="ECO:0000313" key="2">
    <source>
        <dbReference type="EMBL" id="SIR73823.1"/>
    </source>
</evidence>
<dbReference type="SUPFAM" id="SSF55729">
    <property type="entry name" value="Acyl-CoA N-acyltransferases (Nat)"/>
    <property type="match status" value="1"/>
</dbReference>
<dbReference type="PANTHER" id="PTHR43792">
    <property type="entry name" value="GNAT FAMILY, PUTATIVE (AFU_ORTHOLOGUE AFUA_3G00765)-RELATED-RELATED"/>
    <property type="match status" value="1"/>
</dbReference>
<gene>
    <name evidence="2" type="ORF">SAMN05444858_11645</name>
</gene>
<keyword evidence="2" id="KW-0808">Transferase</keyword>
<dbReference type="EMBL" id="FTNF01000016">
    <property type="protein sequence ID" value="SIR73823.1"/>
    <property type="molecule type" value="Genomic_DNA"/>
</dbReference>
<evidence type="ECO:0000259" key="1">
    <source>
        <dbReference type="PROSITE" id="PS51186"/>
    </source>
</evidence>
<dbReference type="PROSITE" id="PS51186">
    <property type="entry name" value="GNAT"/>
    <property type="match status" value="1"/>
</dbReference>
<dbReference type="CDD" id="cd04301">
    <property type="entry name" value="NAT_SF"/>
    <property type="match status" value="1"/>
</dbReference>
<keyword evidence="3" id="KW-1185">Reference proteome</keyword>
<dbReference type="STRING" id="1198245.SAMN05444858_11645"/>
<dbReference type="GO" id="GO:0016747">
    <property type="term" value="F:acyltransferase activity, transferring groups other than amino-acyl groups"/>
    <property type="evidence" value="ECO:0007669"/>
    <property type="project" value="InterPro"/>
</dbReference>
<sequence>MCARVAGAPKSAGLADHWQMFPVETSGRRLTLRELTEADAEALHVILADARVADQVLDEAPPSPSEIRDAIPTWQADATSEQRRLYKLAAIADGQLVGLGTLAVVDAQHRRGEIGYLIHPDRWGQGLATELAALLVELGFRTAELHRIQATTRPDNPASRRVLEKIGMRSEGRFREHLFVRGVWWDSLCYAILATDQPKGTK</sequence>
<protein>
    <submittedName>
        <fullName evidence="2">Protein N-acetyltransferase, RimJ/RimL family</fullName>
    </submittedName>
</protein>
<dbReference type="Pfam" id="PF13302">
    <property type="entry name" value="Acetyltransf_3"/>
    <property type="match status" value="1"/>
</dbReference>
<accession>A0A1N7DDA1</accession>
<name>A0A1N7DDA1_9ACTN</name>
<dbReference type="PANTHER" id="PTHR43792:SF1">
    <property type="entry name" value="N-ACETYLTRANSFERASE DOMAIN-CONTAINING PROTEIN"/>
    <property type="match status" value="1"/>
</dbReference>
<dbReference type="InterPro" id="IPR000182">
    <property type="entry name" value="GNAT_dom"/>
</dbReference>
<organism evidence="2 3">
    <name type="scientific">Micromonospora avicenniae</name>
    <dbReference type="NCBI Taxonomy" id="1198245"/>
    <lineage>
        <taxon>Bacteria</taxon>
        <taxon>Bacillati</taxon>
        <taxon>Actinomycetota</taxon>
        <taxon>Actinomycetes</taxon>
        <taxon>Micromonosporales</taxon>
        <taxon>Micromonosporaceae</taxon>
        <taxon>Micromonospora</taxon>
    </lineage>
</organism>
<dbReference type="InterPro" id="IPR051531">
    <property type="entry name" value="N-acetyltransferase"/>
</dbReference>
<dbReference type="Proteomes" id="UP000186004">
    <property type="component" value="Unassembled WGS sequence"/>
</dbReference>
<reference evidence="2 3" key="1">
    <citation type="submission" date="2017-01" db="EMBL/GenBank/DDBJ databases">
        <authorList>
            <person name="Mah S.A."/>
            <person name="Swanson W.J."/>
            <person name="Moy G.W."/>
            <person name="Vacquier V.D."/>
        </authorList>
    </citation>
    <scope>NUCLEOTIDE SEQUENCE [LARGE SCALE GENOMIC DNA]</scope>
    <source>
        <strain evidence="2 3">DSM 45758</strain>
    </source>
</reference>
<feature type="domain" description="N-acetyltransferase" evidence="1">
    <location>
        <begin position="30"/>
        <end position="190"/>
    </location>
</feature>